<dbReference type="Proteomes" id="UP001596111">
    <property type="component" value="Unassembled WGS sequence"/>
</dbReference>
<evidence type="ECO:0008006" key="3">
    <source>
        <dbReference type="Google" id="ProtNLM"/>
    </source>
</evidence>
<evidence type="ECO:0000313" key="2">
    <source>
        <dbReference type="Proteomes" id="UP001596111"/>
    </source>
</evidence>
<protein>
    <recommendedName>
        <fullName evidence="3">Reverse transcriptase (RNA-dependent DNA polymerase)</fullName>
    </recommendedName>
</protein>
<reference evidence="2" key="1">
    <citation type="journal article" date="2019" name="Int. J. Syst. Evol. Microbiol.">
        <title>The Global Catalogue of Microorganisms (GCM) 10K type strain sequencing project: providing services to taxonomists for standard genome sequencing and annotation.</title>
        <authorList>
            <consortium name="The Broad Institute Genomics Platform"/>
            <consortium name="The Broad Institute Genome Sequencing Center for Infectious Disease"/>
            <person name="Wu L."/>
            <person name="Ma J."/>
        </authorList>
    </citation>
    <scope>NUCLEOTIDE SEQUENCE [LARGE SCALE GENOMIC DNA]</scope>
    <source>
        <strain evidence="2">CGMCC 1.13587</strain>
    </source>
</reference>
<dbReference type="RefSeq" id="WP_377328550.1">
    <property type="nucleotide sequence ID" value="NZ_JBHSNG010000018.1"/>
</dbReference>
<dbReference type="EMBL" id="JBHSNG010000018">
    <property type="protein sequence ID" value="MFC5582451.1"/>
    <property type="molecule type" value="Genomic_DNA"/>
</dbReference>
<gene>
    <name evidence="1" type="ORF">ACFPPB_15120</name>
</gene>
<evidence type="ECO:0000313" key="1">
    <source>
        <dbReference type="EMBL" id="MFC5582451.1"/>
    </source>
</evidence>
<name>A0ABW0SZD7_9GAMM</name>
<proteinExistence type="predicted"/>
<accession>A0ABW0SZD7</accession>
<keyword evidence="2" id="KW-1185">Reference proteome</keyword>
<comment type="caution">
    <text evidence="1">The sequence shown here is derived from an EMBL/GenBank/DDBJ whole genome shotgun (WGS) entry which is preliminary data.</text>
</comment>
<organism evidence="1 2">
    <name type="scientific">Rhodanobacter terrae</name>
    <dbReference type="NCBI Taxonomy" id="418647"/>
    <lineage>
        <taxon>Bacteria</taxon>
        <taxon>Pseudomonadati</taxon>
        <taxon>Pseudomonadota</taxon>
        <taxon>Gammaproteobacteria</taxon>
        <taxon>Lysobacterales</taxon>
        <taxon>Rhodanobacteraceae</taxon>
        <taxon>Rhodanobacter</taxon>
    </lineage>
</organism>
<sequence>MGSRIVTYADDLLILCRQGRAEDALFRLRDIMGKMKLSVDEEKTHPSTPLFVQRVAPSFRAANSSSSVAFHVA</sequence>